<name>A0A380Q648_YERPU</name>
<evidence type="ECO:0000256" key="2">
    <source>
        <dbReference type="ARBA" id="ARBA00023163"/>
    </source>
</evidence>
<dbReference type="AlphaFoldDB" id="A0A380Q648"/>
<gene>
    <name evidence="3" type="primary">papB</name>
    <name evidence="3" type="ORF">NCTC8580_01126</name>
</gene>
<dbReference type="Proteomes" id="UP000255087">
    <property type="component" value="Unassembled WGS sequence"/>
</dbReference>
<evidence type="ECO:0000313" key="3">
    <source>
        <dbReference type="EMBL" id="SUP81049.1"/>
    </source>
</evidence>
<dbReference type="InterPro" id="IPR053721">
    <property type="entry name" value="Fimbrial_Adhesin_Reg"/>
</dbReference>
<dbReference type="GO" id="GO:0006355">
    <property type="term" value="P:regulation of DNA-templated transcription"/>
    <property type="evidence" value="ECO:0007669"/>
    <property type="project" value="InterPro"/>
</dbReference>
<organism evidence="3 4">
    <name type="scientific">Yersinia pseudotuberculosis</name>
    <dbReference type="NCBI Taxonomy" id="633"/>
    <lineage>
        <taxon>Bacteria</taxon>
        <taxon>Pseudomonadati</taxon>
        <taxon>Pseudomonadota</taxon>
        <taxon>Gammaproteobacteria</taxon>
        <taxon>Enterobacterales</taxon>
        <taxon>Yersiniaceae</taxon>
        <taxon>Yersinia</taxon>
    </lineage>
</organism>
<evidence type="ECO:0000256" key="1">
    <source>
        <dbReference type="ARBA" id="ARBA00023015"/>
    </source>
</evidence>
<dbReference type="Pfam" id="PF03333">
    <property type="entry name" value="PapB"/>
    <property type="match status" value="1"/>
</dbReference>
<dbReference type="Gene3D" id="1.10.10.2690">
    <property type="match status" value="1"/>
</dbReference>
<sequence length="250" mass="28439">MLKWQATTACEDPAEGEELHRLVADIPIGILQHITLRRQFWRTACAIYLLGCGFSLSDVSNRMLWDENLIDKNVRAALQRLLGAQGLRLLLMGRITQSEISQILRQTALRLLYFSHYYESDAVASYLQQGQSLLSASAECSPCELFQGRISPGEVDEVQLTLLMDIAKVTKISLRAALHRHLVEGATEEWVCSVYKMNQEDFWQNMRKLHRLNERVVQLLPFYTRQTSSCMCVDCLRSPSPQSLTDVSSS</sequence>
<dbReference type="InterPro" id="IPR004356">
    <property type="entry name" value="Adhesin_operon_reg_prot"/>
</dbReference>
<dbReference type="RefSeq" id="WP_106441439.1">
    <property type="nucleotide sequence ID" value="NZ_NCLF01000061.1"/>
</dbReference>
<dbReference type="EMBL" id="UHJC01000001">
    <property type="protein sequence ID" value="SUP81049.1"/>
    <property type="molecule type" value="Genomic_DNA"/>
</dbReference>
<proteinExistence type="predicted"/>
<accession>A0A380Q648</accession>
<evidence type="ECO:0000313" key="4">
    <source>
        <dbReference type="Proteomes" id="UP000255087"/>
    </source>
</evidence>
<reference evidence="3 4" key="1">
    <citation type="submission" date="2018-06" db="EMBL/GenBank/DDBJ databases">
        <authorList>
            <consortium name="Pathogen Informatics"/>
            <person name="Doyle S."/>
        </authorList>
    </citation>
    <scope>NUCLEOTIDE SEQUENCE [LARGE SCALE GENOMIC DNA]</scope>
    <source>
        <strain evidence="3 4">NCTC8580</strain>
    </source>
</reference>
<keyword evidence="1" id="KW-0805">Transcription regulation</keyword>
<protein>
    <submittedName>
        <fullName evidence="3">Major pilu subunit operon regulatory protein papB</fullName>
    </submittedName>
</protein>
<keyword evidence="2" id="KW-0804">Transcription</keyword>